<feature type="transmembrane region" description="Helical" evidence="2">
    <location>
        <begin position="9"/>
        <end position="28"/>
    </location>
</feature>
<evidence type="ECO:0000313" key="3">
    <source>
        <dbReference type="EMBL" id="GAA1941626.1"/>
    </source>
</evidence>
<reference evidence="4" key="1">
    <citation type="journal article" date="2019" name="Int. J. Syst. Evol. Microbiol.">
        <title>The Global Catalogue of Microorganisms (GCM) 10K type strain sequencing project: providing services to taxonomists for standard genome sequencing and annotation.</title>
        <authorList>
            <consortium name="The Broad Institute Genomics Platform"/>
            <consortium name="The Broad Institute Genome Sequencing Center for Infectious Disease"/>
            <person name="Wu L."/>
            <person name="Ma J."/>
        </authorList>
    </citation>
    <scope>NUCLEOTIDE SEQUENCE [LARGE SCALE GENOMIC DNA]</scope>
    <source>
        <strain evidence="4">JCM 13584</strain>
    </source>
</reference>
<dbReference type="EMBL" id="BAAAMK010000001">
    <property type="protein sequence ID" value="GAA1941626.1"/>
    <property type="molecule type" value="Genomic_DNA"/>
</dbReference>
<dbReference type="Proteomes" id="UP001499954">
    <property type="component" value="Unassembled WGS sequence"/>
</dbReference>
<dbReference type="Gene3D" id="3.30.70.60">
    <property type="match status" value="1"/>
</dbReference>
<comment type="caution">
    <text evidence="3">The sequence shown here is derived from an EMBL/GenBank/DDBJ whole genome shotgun (WGS) entry which is preliminary data.</text>
</comment>
<sequence>MSMTSRNRLWVIGSVAAMVVILLLAWFIGIQPQLASLQALHAQQQSIDAQNAREQAVLDQLQADADDADQLEAEWKTASASVPDGTGVPDFINQLYALQTSTGVTIERITVSDAAPFVAAAPAVPVDAATDGSATDAGADPAATTGTSTDAAAGAATSTTLDASNFATLQIGVEVSGEYAAILEFVHGLQSGARLMLVNEVEVSTVAVDPNAGAPVYDESGALVTPAAPAAASHQARIGGFIFSLVNADEAASTQSDLGADQAAGE</sequence>
<evidence type="ECO:0000256" key="1">
    <source>
        <dbReference type="SAM" id="MobiDB-lite"/>
    </source>
</evidence>
<keyword evidence="4" id="KW-1185">Reference proteome</keyword>
<name>A0ABP5BFA2_9MICO</name>
<organism evidence="3 4">
    <name type="scientific">Agromyces allii</name>
    <dbReference type="NCBI Taxonomy" id="393607"/>
    <lineage>
        <taxon>Bacteria</taxon>
        <taxon>Bacillati</taxon>
        <taxon>Actinomycetota</taxon>
        <taxon>Actinomycetes</taxon>
        <taxon>Micrococcales</taxon>
        <taxon>Microbacteriaceae</taxon>
        <taxon>Agromyces</taxon>
    </lineage>
</organism>
<feature type="region of interest" description="Disordered" evidence="1">
    <location>
        <begin position="129"/>
        <end position="149"/>
    </location>
</feature>
<evidence type="ECO:0000256" key="2">
    <source>
        <dbReference type="SAM" id="Phobius"/>
    </source>
</evidence>
<dbReference type="InterPro" id="IPR014717">
    <property type="entry name" value="Transl_elong_EF1B/ribsomal_bS6"/>
</dbReference>
<evidence type="ECO:0000313" key="4">
    <source>
        <dbReference type="Proteomes" id="UP001499954"/>
    </source>
</evidence>
<proteinExistence type="predicted"/>
<accession>A0ABP5BFA2</accession>
<keyword evidence="2" id="KW-0472">Membrane</keyword>
<keyword evidence="2" id="KW-0812">Transmembrane</keyword>
<keyword evidence="2" id="KW-1133">Transmembrane helix</keyword>
<protein>
    <submittedName>
        <fullName evidence="3">Uncharacterized protein</fullName>
    </submittedName>
</protein>
<dbReference type="RefSeq" id="WP_157416758.1">
    <property type="nucleotide sequence ID" value="NZ_WBIN01000019.1"/>
</dbReference>
<gene>
    <name evidence="3" type="ORF">GCM10009717_04860</name>
</gene>